<dbReference type="GO" id="GO:0016787">
    <property type="term" value="F:hydrolase activity"/>
    <property type="evidence" value="ECO:0007669"/>
    <property type="project" value="UniProtKB-KW"/>
</dbReference>
<organism evidence="3 4">
    <name type="scientific">Dietzia maris</name>
    <dbReference type="NCBI Taxonomy" id="37915"/>
    <lineage>
        <taxon>Bacteria</taxon>
        <taxon>Bacillati</taxon>
        <taxon>Actinomycetota</taxon>
        <taxon>Actinomycetes</taxon>
        <taxon>Mycobacteriales</taxon>
        <taxon>Dietziaceae</taxon>
        <taxon>Dietzia</taxon>
    </lineage>
</organism>
<dbReference type="PANTHER" id="PTHR43798:SF31">
    <property type="entry name" value="AB HYDROLASE SUPERFAMILY PROTEIN YCLE"/>
    <property type="match status" value="1"/>
</dbReference>
<reference evidence="3" key="1">
    <citation type="submission" date="2023-10" db="EMBL/GenBank/DDBJ databases">
        <title>Development of a sustainable strategy for remediation of hydrocarbon-contaminated territories based on the waste exchange concept.</title>
        <authorList>
            <person name="Krivoruchko A."/>
        </authorList>
    </citation>
    <scope>NUCLEOTIDE SEQUENCE</scope>
    <source>
        <strain evidence="3">IEGM 1175</strain>
    </source>
</reference>
<protein>
    <submittedName>
        <fullName evidence="3">Alpha/beta fold hydrolase</fullName>
    </submittedName>
</protein>
<dbReference type="PRINTS" id="PR00111">
    <property type="entry name" value="ABHYDROLASE"/>
</dbReference>
<dbReference type="Pfam" id="PF00561">
    <property type="entry name" value="Abhydrolase_1"/>
    <property type="match status" value="1"/>
</dbReference>
<keyword evidence="1 3" id="KW-0378">Hydrolase</keyword>
<dbReference type="AlphaFoldDB" id="A0AAE4QWF6"/>
<evidence type="ECO:0000259" key="2">
    <source>
        <dbReference type="Pfam" id="PF00561"/>
    </source>
</evidence>
<evidence type="ECO:0000313" key="3">
    <source>
        <dbReference type="EMBL" id="MDV6299465.1"/>
    </source>
</evidence>
<dbReference type="RefSeq" id="WP_317470042.1">
    <property type="nucleotide sequence ID" value="NZ_JAWLKJ010000002.1"/>
</dbReference>
<comment type="caution">
    <text evidence="3">The sequence shown here is derived from an EMBL/GenBank/DDBJ whole genome shotgun (WGS) entry which is preliminary data.</text>
</comment>
<dbReference type="EMBL" id="JAWLKJ010000002">
    <property type="protein sequence ID" value="MDV6299465.1"/>
    <property type="molecule type" value="Genomic_DNA"/>
</dbReference>
<proteinExistence type="predicted"/>
<accession>A0AAE4QWF6</accession>
<gene>
    <name evidence="3" type="ORF">R3P82_10105</name>
</gene>
<name>A0AAE4QWF6_9ACTN</name>
<feature type="domain" description="AB hydrolase-1" evidence="2">
    <location>
        <begin position="28"/>
        <end position="260"/>
    </location>
</feature>
<dbReference type="InterPro" id="IPR029058">
    <property type="entry name" value="AB_hydrolase_fold"/>
</dbReference>
<dbReference type="Gene3D" id="3.40.50.1820">
    <property type="entry name" value="alpha/beta hydrolase"/>
    <property type="match status" value="1"/>
</dbReference>
<dbReference type="InterPro" id="IPR050266">
    <property type="entry name" value="AB_hydrolase_sf"/>
</dbReference>
<sequence>MTSNDLLFADTPGGRLGYRDLGDPDGRPLLFLHGSGPGVTGWRNYSGSVNAFVGEFRCIVLEFPGFGISDARGGHPVVDARDSCVEILDHLGLASASIIGNSMGAIVGAGLAAKQPERVDRLIGIGGVGTTLFSPGPAEGIGLLMDFLAEPDRPALRRWLRSMVYDQSLVTDQLLEERWAQVTEPGVIESMKDLYNPAAIAKVSRGEVSFDLDDVAAPTLLFWGRDDRVSPVDMAIMPMRLMPDVEVHILPNCGHWVMIEQKHAFERQAREFLTRAGS</sequence>
<evidence type="ECO:0000256" key="1">
    <source>
        <dbReference type="ARBA" id="ARBA00022801"/>
    </source>
</evidence>
<dbReference type="GO" id="GO:0016020">
    <property type="term" value="C:membrane"/>
    <property type="evidence" value="ECO:0007669"/>
    <property type="project" value="TreeGrafter"/>
</dbReference>
<dbReference type="InterPro" id="IPR000639">
    <property type="entry name" value="Epox_hydrolase-like"/>
</dbReference>
<dbReference type="Proteomes" id="UP001185873">
    <property type="component" value="Unassembled WGS sequence"/>
</dbReference>
<dbReference type="SUPFAM" id="SSF53474">
    <property type="entry name" value="alpha/beta-Hydrolases"/>
    <property type="match status" value="1"/>
</dbReference>
<dbReference type="PRINTS" id="PR00412">
    <property type="entry name" value="EPOXHYDRLASE"/>
</dbReference>
<evidence type="ECO:0000313" key="4">
    <source>
        <dbReference type="Proteomes" id="UP001185873"/>
    </source>
</evidence>
<dbReference type="InterPro" id="IPR000073">
    <property type="entry name" value="AB_hydrolase_1"/>
</dbReference>
<dbReference type="PANTHER" id="PTHR43798">
    <property type="entry name" value="MONOACYLGLYCEROL LIPASE"/>
    <property type="match status" value="1"/>
</dbReference>